<dbReference type="OrthoDB" id="9961931at2"/>
<evidence type="ECO:0000313" key="2">
    <source>
        <dbReference type="EMBL" id="CCH49471.1"/>
    </source>
</evidence>
<dbReference type="PATRIC" id="fig|879567.3.peg.2381"/>
<dbReference type="STRING" id="1322246.BN4_12236"/>
<organism evidence="2 3">
    <name type="scientific">Pseudodesulfovibrio piezophilus (strain DSM 21447 / JCM 15486 / C1TLV30)</name>
    <name type="common">Desulfovibrio piezophilus</name>
    <dbReference type="NCBI Taxonomy" id="1322246"/>
    <lineage>
        <taxon>Bacteria</taxon>
        <taxon>Pseudomonadati</taxon>
        <taxon>Thermodesulfobacteriota</taxon>
        <taxon>Desulfovibrionia</taxon>
        <taxon>Desulfovibrionales</taxon>
        <taxon>Desulfovibrionaceae</taxon>
    </lineage>
</organism>
<dbReference type="BioCyc" id="DPIE1322246:BN4_RS11250-MONOMER"/>
<keyword evidence="3" id="KW-1185">Reference proteome</keyword>
<feature type="compositionally biased region" description="Acidic residues" evidence="1">
    <location>
        <begin position="35"/>
        <end position="53"/>
    </location>
</feature>
<feature type="region of interest" description="Disordered" evidence="1">
    <location>
        <begin position="25"/>
        <end position="62"/>
    </location>
</feature>
<proteinExistence type="predicted"/>
<dbReference type="EMBL" id="FO203427">
    <property type="protein sequence ID" value="CCH49471.1"/>
    <property type="molecule type" value="Genomic_DNA"/>
</dbReference>
<accession>M1WKE7</accession>
<dbReference type="KEGG" id="dpi:BN4_12236"/>
<gene>
    <name evidence="2" type="ordered locus">BN4_12236</name>
</gene>
<dbReference type="Proteomes" id="UP000011724">
    <property type="component" value="Chromosome"/>
</dbReference>
<dbReference type="AlphaFoldDB" id="M1WKE7"/>
<dbReference type="HOGENOM" id="CLU_2896781_0_0_7"/>
<reference evidence="2 3" key="1">
    <citation type="journal article" date="2013" name="PLoS ONE">
        <title>The first genomic and proteomic characterization of a deep-sea sulfate reducer: insights into the piezophilic lifestyle of Desulfovibrio piezophilus.</title>
        <authorList>
            <person name="Pradel N."/>
            <person name="Ji B."/>
            <person name="Gimenez G."/>
            <person name="Talla E."/>
            <person name="Lenoble P."/>
            <person name="Garel M."/>
            <person name="Tamburini C."/>
            <person name="Fourquet P."/>
            <person name="Lebrun R."/>
            <person name="Bertin P."/>
            <person name="Denis Y."/>
            <person name="Pophillat M."/>
            <person name="Barbe V."/>
            <person name="Ollivier B."/>
            <person name="Dolla A."/>
        </authorList>
    </citation>
    <scope>NUCLEOTIDE SEQUENCE [LARGE SCALE GENOMIC DNA]</scope>
    <source>
        <strain evidence="3">DSM 10523 / SB164P1</strain>
    </source>
</reference>
<evidence type="ECO:0000313" key="3">
    <source>
        <dbReference type="Proteomes" id="UP000011724"/>
    </source>
</evidence>
<name>M1WKE7_PSEP2</name>
<sequence>MREFWTFIGGVAVGILAVTGVFAMDEDDNPRSIETDEDEMEEVEDETEEETDDDGKLTVRAS</sequence>
<reference evidence="3" key="2">
    <citation type="journal article" date="2013" name="Stand. Genomic Sci.">
        <title>Complete genome sequence of Desulfocapsa sulfexigens, a marine deltaproteobacterium specialized in disproportionating inorganic sulfur compounds.</title>
        <authorList>
            <person name="Finster K.W."/>
            <person name="Kjeldsen K.U."/>
            <person name="Kube M."/>
            <person name="Reinhardt R."/>
            <person name="Mussmann M."/>
            <person name="Amann R."/>
            <person name="Schreiber L."/>
        </authorList>
    </citation>
    <scope>NUCLEOTIDE SEQUENCE [LARGE SCALE GENOMIC DNA]</scope>
    <source>
        <strain evidence="3">DSM 10523 / SB164P1</strain>
    </source>
</reference>
<evidence type="ECO:0000256" key="1">
    <source>
        <dbReference type="SAM" id="MobiDB-lite"/>
    </source>
</evidence>
<protein>
    <submittedName>
        <fullName evidence="2">YALI0F24673p</fullName>
    </submittedName>
</protein>
<dbReference type="RefSeq" id="WP_015415514.1">
    <property type="nucleotide sequence ID" value="NC_020409.1"/>
</dbReference>